<dbReference type="Pfam" id="PF01585">
    <property type="entry name" value="G-patch"/>
    <property type="match status" value="1"/>
</dbReference>
<dbReference type="Gramene" id="PGSC0003DMT400087906">
    <property type="protein sequence ID" value="PGSC0003DMT400087906"/>
    <property type="gene ID" value="PGSC0003DMG400037477"/>
</dbReference>
<feature type="domain" description="G-patch" evidence="1">
    <location>
        <begin position="20"/>
        <end position="66"/>
    </location>
</feature>
<organism evidence="2 3">
    <name type="scientific">Solanum tuberosum</name>
    <name type="common">Potato</name>
    <dbReference type="NCBI Taxonomy" id="4113"/>
    <lineage>
        <taxon>Eukaryota</taxon>
        <taxon>Viridiplantae</taxon>
        <taxon>Streptophyta</taxon>
        <taxon>Embryophyta</taxon>
        <taxon>Tracheophyta</taxon>
        <taxon>Spermatophyta</taxon>
        <taxon>Magnoliopsida</taxon>
        <taxon>eudicotyledons</taxon>
        <taxon>Gunneridae</taxon>
        <taxon>Pentapetalae</taxon>
        <taxon>asterids</taxon>
        <taxon>lamiids</taxon>
        <taxon>Solanales</taxon>
        <taxon>Solanaceae</taxon>
        <taxon>Solanoideae</taxon>
        <taxon>Solaneae</taxon>
        <taxon>Solanum</taxon>
    </lineage>
</organism>
<evidence type="ECO:0000313" key="2">
    <source>
        <dbReference type="EnsemblPlants" id="PGSC0003DMT400087906"/>
    </source>
</evidence>
<reference evidence="2" key="2">
    <citation type="submission" date="2015-06" db="UniProtKB">
        <authorList>
            <consortium name="EnsemblPlants"/>
        </authorList>
    </citation>
    <scope>IDENTIFICATION</scope>
    <source>
        <strain evidence="2">DM1-3 516 R44</strain>
    </source>
</reference>
<accession>M1DET8</accession>
<dbReference type="HOGENOM" id="CLU_2030830_0_0_1"/>
<keyword evidence="3" id="KW-1185">Reference proteome</keyword>
<dbReference type="PROSITE" id="PS50174">
    <property type="entry name" value="G_PATCH"/>
    <property type="match status" value="1"/>
</dbReference>
<dbReference type="EnsemblPlants" id="PGSC0003DMT400087906">
    <property type="protein sequence ID" value="PGSC0003DMT400087906"/>
    <property type="gene ID" value="PGSC0003DMG400037477"/>
</dbReference>
<name>M1DET8_SOLTU</name>
<dbReference type="InterPro" id="IPR000467">
    <property type="entry name" value="G_patch_dom"/>
</dbReference>
<dbReference type="Proteomes" id="UP000011115">
    <property type="component" value="Unassembled WGS sequence"/>
</dbReference>
<evidence type="ECO:0000259" key="1">
    <source>
        <dbReference type="PROSITE" id="PS50174"/>
    </source>
</evidence>
<dbReference type="GO" id="GO:0003676">
    <property type="term" value="F:nucleic acid binding"/>
    <property type="evidence" value="ECO:0007669"/>
    <property type="project" value="InterPro"/>
</dbReference>
<sequence>MNKQSMKEEIMKAMKELHYTPDMIATVMLRIGFEHGFGLGKYLQGITEPIQIFTTGSKFGLGYIPIVDDEMEASSNKVVDWELAKPVPHLYQSFPMREYVNDDGLGEGIRNIFEEYDVVLEEMIETSGI</sequence>
<dbReference type="AlphaFoldDB" id="M1DET8"/>
<dbReference type="PaxDb" id="4113-PGSC0003DMT400087906"/>
<dbReference type="InParanoid" id="M1DET8"/>
<evidence type="ECO:0000313" key="3">
    <source>
        <dbReference type="Proteomes" id="UP000011115"/>
    </source>
</evidence>
<protein>
    <submittedName>
        <fullName evidence="2">Gag/pol polyprotein</fullName>
    </submittedName>
</protein>
<reference evidence="3" key="1">
    <citation type="journal article" date="2011" name="Nature">
        <title>Genome sequence and analysis of the tuber crop potato.</title>
        <authorList>
            <consortium name="The Potato Genome Sequencing Consortium"/>
        </authorList>
    </citation>
    <scope>NUCLEOTIDE SEQUENCE [LARGE SCALE GENOMIC DNA]</scope>
    <source>
        <strain evidence="3">cv. DM1-3 516 R44</strain>
    </source>
</reference>
<proteinExistence type="predicted"/>